<evidence type="ECO:0000256" key="2">
    <source>
        <dbReference type="SAM" id="Phobius"/>
    </source>
</evidence>
<keyword evidence="2" id="KW-0812">Transmembrane</keyword>
<organism evidence="3 4">
    <name type="scientific">Paenibacillus nanensis</name>
    <dbReference type="NCBI Taxonomy" id="393251"/>
    <lineage>
        <taxon>Bacteria</taxon>
        <taxon>Bacillati</taxon>
        <taxon>Bacillota</taxon>
        <taxon>Bacilli</taxon>
        <taxon>Bacillales</taxon>
        <taxon>Paenibacillaceae</taxon>
        <taxon>Paenibacillus</taxon>
    </lineage>
</organism>
<evidence type="ECO:0000256" key="1">
    <source>
        <dbReference type="SAM" id="MobiDB-lite"/>
    </source>
</evidence>
<sequence>MTNEYNPNEQNHPQGNGNNQGYPAFTPVSGYPGGGQLAPLKHSGLGIASFVLAIVSILALIIGIIMSVAAAANYMNVSPSDIESEILAGSGEEFAAFVGAGLLMMLSIGLSIIGLVLGIIGLVIKNRKKIFGIIGVILNALLILGLVLLMALGLALG</sequence>
<dbReference type="RefSeq" id="WP_119600139.1">
    <property type="nucleotide sequence ID" value="NZ_QXQA01000007.1"/>
</dbReference>
<keyword evidence="2" id="KW-0472">Membrane</keyword>
<evidence type="ECO:0000313" key="4">
    <source>
        <dbReference type="Proteomes" id="UP000266482"/>
    </source>
</evidence>
<dbReference type="Proteomes" id="UP000266482">
    <property type="component" value="Unassembled WGS sequence"/>
</dbReference>
<accession>A0A3A1V1J1</accession>
<dbReference type="AlphaFoldDB" id="A0A3A1V1J1"/>
<dbReference type="EMBL" id="QXQA01000007">
    <property type="protein sequence ID" value="RIX52413.1"/>
    <property type="molecule type" value="Genomic_DNA"/>
</dbReference>
<proteinExistence type="predicted"/>
<feature type="transmembrane region" description="Helical" evidence="2">
    <location>
        <begin position="50"/>
        <end position="74"/>
    </location>
</feature>
<evidence type="ECO:0008006" key="5">
    <source>
        <dbReference type="Google" id="ProtNLM"/>
    </source>
</evidence>
<evidence type="ECO:0000313" key="3">
    <source>
        <dbReference type="EMBL" id="RIX52413.1"/>
    </source>
</evidence>
<feature type="region of interest" description="Disordered" evidence="1">
    <location>
        <begin position="1"/>
        <end position="21"/>
    </location>
</feature>
<keyword evidence="4" id="KW-1185">Reference proteome</keyword>
<feature type="transmembrane region" description="Helical" evidence="2">
    <location>
        <begin position="130"/>
        <end position="156"/>
    </location>
</feature>
<feature type="transmembrane region" description="Helical" evidence="2">
    <location>
        <begin position="94"/>
        <end position="123"/>
    </location>
</feature>
<protein>
    <recommendedName>
        <fullName evidence="5">DUF4064 domain-containing protein</fullName>
    </recommendedName>
</protein>
<reference evidence="3 4" key="1">
    <citation type="submission" date="2018-09" db="EMBL/GenBank/DDBJ databases">
        <title>Paenibacillus aracenensis nov. sp. isolated from a cave in southern Spain.</title>
        <authorList>
            <person name="Jurado V."/>
            <person name="Gutierrez-Patricio S."/>
            <person name="Gonzalez-Pimentel J.L."/>
            <person name="Miller A.Z."/>
            <person name="Laiz L."/>
            <person name="Saiz-Jimenez C."/>
        </authorList>
    </citation>
    <scope>NUCLEOTIDE SEQUENCE [LARGE SCALE GENOMIC DNA]</scope>
    <source>
        <strain evidence="3 4">DSM 22867</strain>
    </source>
</reference>
<gene>
    <name evidence="3" type="ORF">D3P08_13125</name>
</gene>
<comment type="caution">
    <text evidence="3">The sequence shown here is derived from an EMBL/GenBank/DDBJ whole genome shotgun (WGS) entry which is preliminary data.</text>
</comment>
<name>A0A3A1V1J1_9BACL</name>
<keyword evidence="2" id="KW-1133">Transmembrane helix</keyword>